<evidence type="ECO:0000313" key="13">
    <source>
        <dbReference type="Proteomes" id="UP000268321"/>
    </source>
</evidence>
<dbReference type="InterPro" id="IPR003126">
    <property type="entry name" value="Znf_UBR"/>
</dbReference>
<dbReference type="OrthoDB" id="26387at2759"/>
<dbReference type="EC" id="2.3.2.27" evidence="10"/>
<comment type="catalytic activity">
    <reaction evidence="1 10">
        <text>S-ubiquitinyl-[E2 ubiquitin-conjugating enzyme]-L-cysteine + [acceptor protein]-L-lysine = [E2 ubiquitin-conjugating enzyme]-L-cysteine + N(6)-ubiquitinyl-[acceptor protein]-L-lysine.</text>
        <dbReference type="EC" id="2.3.2.27"/>
    </reaction>
</comment>
<evidence type="ECO:0000256" key="7">
    <source>
        <dbReference type="ARBA" id="ARBA00022833"/>
    </source>
</evidence>
<gene>
    <name evidence="12" type="ORF">METBISCDRAFT_8779</name>
</gene>
<feature type="non-terminal residue" evidence="12">
    <location>
        <position position="55"/>
    </location>
</feature>
<dbReference type="InterPro" id="IPR039164">
    <property type="entry name" value="UBR1-like"/>
</dbReference>
<dbReference type="GO" id="GO:0071596">
    <property type="term" value="P:ubiquitin-dependent protein catabolic process via the N-end rule pathway"/>
    <property type="evidence" value="ECO:0007669"/>
    <property type="project" value="UniProtKB-UniRule"/>
</dbReference>
<dbReference type="PROSITE" id="PS51157">
    <property type="entry name" value="ZF_UBR"/>
    <property type="match status" value="1"/>
</dbReference>
<keyword evidence="5 10" id="KW-0863">Zinc-finger</keyword>
<dbReference type="PANTHER" id="PTHR21497">
    <property type="entry name" value="UBIQUITIN LIGASE E3 ALPHA-RELATED"/>
    <property type="match status" value="1"/>
</dbReference>
<dbReference type="UniPathway" id="UPA00143"/>
<dbReference type="Proteomes" id="UP000268321">
    <property type="component" value="Unassembled WGS sequence"/>
</dbReference>
<comment type="pathway">
    <text evidence="2 10">Protein modification; protein ubiquitination.</text>
</comment>
<evidence type="ECO:0000256" key="3">
    <source>
        <dbReference type="ARBA" id="ARBA00022679"/>
    </source>
</evidence>
<evidence type="ECO:0000256" key="4">
    <source>
        <dbReference type="ARBA" id="ARBA00022723"/>
    </source>
</evidence>
<evidence type="ECO:0000256" key="2">
    <source>
        <dbReference type="ARBA" id="ARBA00004906"/>
    </source>
</evidence>
<evidence type="ECO:0000256" key="8">
    <source>
        <dbReference type="ARBA" id="ARBA00046341"/>
    </source>
</evidence>
<evidence type="ECO:0000256" key="6">
    <source>
        <dbReference type="ARBA" id="ARBA00022786"/>
    </source>
</evidence>
<proteinExistence type="inferred from homology"/>
<dbReference type="GO" id="GO:0005737">
    <property type="term" value="C:cytoplasm"/>
    <property type="evidence" value="ECO:0007669"/>
    <property type="project" value="TreeGrafter"/>
</dbReference>
<evidence type="ECO:0000259" key="11">
    <source>
        <dbReference type="PROSITE" id="PS51157"/>
    </source>
</evidence>
<keyword evidence="3 10" id="KW-0808">Transferase</keyword>
<dbReference type="SMART" id="SM00396">
    <property type="entry name" value="ZnF_UBR1"/>
    <property type="match status" value="1"/>
</dbReference>
<dbReference type="GO" id="GO:0008270">
    <property type="term" value="F:zinc ion binding"/>
    <property type="evidence" value="ECO:0007669"/>
    <property type="project" value="UniProtKB-UniRule"/>
</dbReference>
<dbReference type="Gene3D" id="2.10.110.30">
    <property type="match status" value="1"/>
</dbReference>
<organism evidence="12 13">
    <name type="scientific">Metschnikowia bicuspidata</name>
    <dbReference type="NCBI Taxonomy" id="27322"/>
    <lineage>
        <taxon>Eukaryota</taxon>
        <taxon>Fungi</taxon>
        <taxon>Dikarya</taxon>
        <taxon>Ascomycota</taxon>
        <taxon>Saccharomycotina</taxon>
        <taxon>Pichiomycetes</taxon>
        <taxon>Metschnikowiaceae</taxon>
        <taxon>Metschnikowia</taxon>
    </lineage>
</organism>
<dbReference type="PANTHER" id="PTHR21497:SF24">
    <property type="entry name" value="E3 UBIQUITIN-PROTEIN LIGASE UBR1"/>
    <property type="match status" value="1"/>
</dbReference>
<evidence type="ECO:0000256" key="1">
    <source>
        <dbReference type="ARBA" id="ARBA00000900"/>
    </source>
</evidence>
<evidence type="ECO:0000313" key="12">
    <source>
        <dbReference type="EMBL" id="RKP28640.1"/>
    </source>
</evidence>
<dbReference type="Pfam" id="PF02207">
    <property type="entry name" value="zf-UBR"/>
    <property type="match status" value="1"/>
</dbReference>
<dbReference type="GO" id="GO:0016567">
    <property type="term" value="P:protein ubiquitination"/>
    <property type="evidence" value="ECO:0007669"/>
    <property type="project" value="UniProtKB-UniRule"/>
</dbReference>
<keyword evidence="7 10" id="KW-0862">Zinc</keyword>
<dbReference type="GO" id="GO:0061630">
    <property type="term" value="F:ubiquitin protein ligase activity"/>
    <property type="evidence" value="ECO:0007669"/>
    <property type="project" value="UniProtKB-UniRule"/>
</dbReference>
<keyword evidence="4 10" id="KW-0479">Metal-binding</keyword>
<dbReference type="GO" id="GO:0000151">
    <property type="term" value="C:ubiquitin ligase complex"/>
    <property type="evidence" value="ECO:0007669"/>
    <property type="project" value="TreeGrafter"/>
</dbReference>
<evidence type="ECO:0000256" key="9">
    <source>
        <dbReference type="PROSITE-ProRule" id="PRU00508"/>
    </source>
</evidence>
<reference evidence="13" key="1">
    <citation type="journal article" date="2018" name="Nat. Microbiol.">
        <title>Leveraging single-cell genomics to expand the fungal tree of life.</title>
        <authorList>
            <person name="Ahrendt S.R."/>
            <person name="Quandt C.A."/>
            <person name="Ciobanu D."/>
            <person name="Clum A."/>
            <person name="Salamov A."/>
            <person name="Andreopoulos B."/>
            <person name="Cheng J.F."/>
            <person name="Woyke T."/>
            <person name="Pelin A."/>
            <person name="Henrissat B."/>
            <person name="Reynolds N.K."/>
            <person name="Benny G.L."/>
            <person name="Smith M.E."/>
            <person name="James T.Y."/>
            <person name="Grigoriev I.V."/>
        </authorList>
    </citation>
    <scope>NUCLEOTIDE SEQUENCE [LARGE SCALE GENOMIC DNA]</scope>
    <source>
        <strain evidence="13">Baker2002</strain>
    </source>
</reference>
<evidence type="ECO:0000256" key="10">
    <source>
        <dbReference type="RuleBase" id="RU366018"/>
    </source>
</evidence>
<dbReference type="AlphaFoldDB" id="A0A4P9ZA21"/>
<comment type="function">
    <text evidence="10">Ubiquitin ligase protein which is a component of the N-end rule pathway. Recognizes and binds to proteins bearing specific N-terminal residues that are destabilizing according to the N-end rule, leading to their ubiquitination and subsequent degradation.</text>
</comment>
<dbReference type="EMBL" id="ML004738">
    <property type="protein sequence ID" value="RKP28640.1"/>
    <property type="molecule type" value="Genomic_DNA"/>
</dbReference>
<keyword evidence="13" id="KW-1185">Reference proteome</keyword>
<sequence>FRCTDCFYDESCVLCEDCYNPADHVGHNVMKYELLGGGMCDCGDASAFVRPLNCR</sequence>
<accession>A0A4P9ZA21</accession>
<name>A0A4P9ZA21_9ASCO</name>
<feature type="zinc finger region" description="UBR-type" evidence="9">
    <location>
        <begin position="1"/>
        <end position="55"/>
    </location>
</feature>
<feature type="non-terminal residue" evidence="12">
    <location>
        <position position="1"/>
    </location>
</feature>
<keyword evidence="6 10" id="KW-0833">Ubl conjugation pathway</keyword>
<protein>
    <recommendedName>
        <fullName evidence="10">E3 ubiquitin-protein ligase</fullName>
        <ecNumber evidence="10">2.3.2.27</ecNumber>
    </recommendedName>
</protein>
<comment type="similarity">
    <text evidence="8 10">Belongs to the E3 ubiquitin-protein ligase UBR1-like family.</text>
</comment>
<evidence type="ECO:0000256" key="5">
    <source>
        <dbReference type="ARBA" id="ARBA00022771"/>
    </source>
</evidence>
<dbReference type="FunFam" id="2.10.110.30:FF:000002">
    <property type="entry name" value="Putative e3 ubiquitin-protein ligase ubr3"/>
    <property type="match status" value="1"/>
</dbReference>
<feature type="domain" description="UBR-type" evidence="11">
    <location>
        <begin position="1"/>
        <end position="55"/>
    </location>
</feature>